<keyword evidence="2" id="KW-0067">ATP-binding</keyword>
<dbReference type="PANTHER" id="PTHR12592">
    <property type="entry name" value="ATP-DEPENDENT (S)-NAD(P)H-HYDRATE DEHYDRATASE FAMILY MEMBER"/>
    <property type="match status" value="1"/>
</dbReference>
<keyword evidence="5" id="KW-1185">Reference proteome</keyword>
<gene>
    <name evidence="4" type="ORF">CASFOL_029777</name>
</gene>
<evidence type="ECO:0000256" key="3">
    <source>
        <dbReference type="SAM" id="MobiDB-lite"/>
    </source>
</evidence>
<accession>A0ABD3C8V2</accession>
<organism evidence="4 5">
    <name type="scientific">Castilleja foliolosa</name>
    <dbReference type="NCBI Taxonomy" id="1961234"/>
    <lineage>
        <taxon>Eukaryota</taxon>
        <taxon>Viridiplantae</taxon>
        <taxon>Streptophyta</taxon>
        <taxon>Embryophyta</taxon>
        <taxon>Tracheophyta</taxon>
        <taxon>Spermatophyta</taxon>
        <taxon>Magnoliopsida</taxon>
        <taxon>eudicotyledons</taxon>
        <taxon>Gunneridae</taxon>
        <taxon>Pentapetalae</taxon>
        <taxon>asterids</taxon>
        <taxon>lamiids</taxon>
        <taxon>Lamiales</taxon>
        <taxon>Orobanchaceae</taxon>
        <taxon>Pedicularideae</taxon>
        <taxon>Castillejinae</taxon>
        <taxon>Castilleja</taxon>
    </lineage>
</organism>
<dbReference type="AlphaFoldDB" id="A0ABD3C8V2"/>
<dbReference type="EMBL" id="JAVIJP010000047">
    <property type="protein sequence ID" value="KAL3626228.1"/>
    <property type="molecule type" value="Genomic_DNA"/>
</dbReference>
<keyword evidence="1" id="KW-0547">Nucleotide-binding</keyword>
<evidence type="ECO:0000313" key="4">
    <source>
        <dbReference type="EMBL" id="KAL3626228.1"/>
    </source>
</evidence>
<dbReference type="GO" id="GO:0005524">
    <property type="term" value="F:ATP binding"/>
    <property type="evidence" value="ECO:0007669"/>
    <property type="project" value="UniProtKB-KW"/>
</dbReference>
<evidence type="ECO:0000256" key="1">
    <source>
        <dbReference type="ARBA" id="ARBA00022741"/>
    </source>
</evidence>
<sequence>MKKIRKSDFRGENEKERTKAAEDEKEVIIKGLAYWREFEEKYYVIEESRRVQIQIVNRGVAVFISWARQHAAEKKQKTNPMVLGCMAGSVLLRKAASYAFECKGRSTLTTDIIEQLGRSVEELFPVSRRD</sequence>
<comment type="caution">
    <text evidence="4">The sequence shown here is derived from an EMBL/GenBank/DDBJ whole genome shotgun (WGS) entry which is preliminary data.</text>
</comment>
<protein>
    <submittedName>
        <fullName evidence="4">Uncharacterized protein</fullName>
    </submittedName>
</protein>
<evidence type="ECO:0000256" key="2">
    <source>
        <dbReference type="ARBA" id="ARBA00022840"/>
    </source>
</evidence>
<name>A0ABD3C8V2_9LAMI</name>
<dbReference type="Proteomes" id="UP001632038">
    <property type="component" value="Unassembled WGS sequence"/>
</dbReference>
<evidence type="ECO:0000313" key="5">
    <source>
        <dbReference type="Proteomes" id="UP001632038"/>
    </source>
</evidence>
<dbReference type="PANTHER" id="PTHR12592:SF0">
    <property type="entry name" value="ATP-DEPENDENT (S)-NAD(P)H-HYDRATE DEHYDRATASE"/>
    <property type="match status" value="1"/>
</dbReference>
<feature type="region of interest" description="Disordered" evidence="3">
    <location>
        <begin position="1"/>
        <end position="21"/>
    </location>
</feature>
<proteinExistence type="predicted"/>
<reference evidence="5" key="1">
    <citation type="journal article" date="2024" name="IScience">
        <title>Strigolactones Initiate the Formation of Haustorium-like Structures in Castilleja.</title>
        <authorList>
            <person name="Buerger M."/>
            <person name="Peterson D."/>
            <person name="Chory J."/>
        </authorList>
    </citation>
    <scope>NUCLEOTIDE SEQUENCE [LARGE SCALE GENOMIC DNA]</scope>
</reference>